<accession>A0A834SE07</accession>
<feature type="compositionally biased region" description="Polar residues" evidence="1">
    <location>
        <begin position="49"/>
        <end position="65"/>
    </location>
</feature>
<evidence type="ECO:0000313" key="3">
    <source>
        <dbReference type="Proteomes" id="UP000634136"/>
    </source>
</evidence>
<evidence type="ECO:0000256" key="1">
    <source>
        <dbReference type="SAM" id="MobiDB-lite"/>
    </source>
</evidence>
<feature type="region of interest" description="Disordered" evidence="1">
    <location>
        <begin position="49"/>
        <end position="124"/>
    </location>
</feature>
<proteinExistence type="predicted"/>
<sequence>MTQQRSCDEGSNRGEAERKFFKIDLTKLGRSNASLSLSTEAIALTLHSPLSTHRSRSHSPLQFSESMAERAREQAERAREQAERAREQAERAREQAERAREQAERARVRAGGASSCVRAGGASS</sequence>
<gene>
    <name evidence="2" type="ORF">G2W53_040914</name>
</gene>
<evidence type="ECO:0000313" key="2">
    <source>
        <dbReference type="EMBL" id="KAF7801803.1"/>
    </source>
</evidence>
<feature type="compositionally biased region" description="Basic and acidic residues" evidence="1">
    <location>
        <begin position="67"/>
        <end position="107"/>
    </location>
</feature>
<protein>
    <submittedName>
        <fullName evidence="2">HAMP domain-containing protein</fullName>
    </submittedName>
</protein>
<dbReference type="Proteomes" id="UP000634136">
    <property type="component" value="Unassembled WGS sequence"/>
</dbReference>
<keyword evidence="3" id="KW-1185">Reference proteome</keyword>
<dbReference type="AlphaFoldDB" id="A0A834SE07"/>
<organism evidence="2 3">
    <name type="scientific">Senna tora</name>
    <dbReference type="NCBI Taxonomy" id="362788"/>
    <lineage>
        <taxon>Eukaryota</taxon>
        <taxon>Viridiplantae</taxon>
        <taxon>Streptophyta</taxon>
        <taxon>Embryophyta</taxon>
        <taxon>Tracheophyta</taxon>
        <taxon>Spermatophyta</taxon>
        <taxon>Magnoliopsida</taxon>
        <taxon>eudicotyledons</taxon>
        <taxon>Gunneridae</taxon>
        <taxon>Pentapetalae</taxon>
        <taxon>rosids</taxon>
        <taxon>fabids</taxon>
        <taxon>Fabales</taxon>
        <taxon>Fabaceae</taxon>
        <taxon>Caesalpinioideae</taxon>
        <taxon>Cassia clade</taxon>
        <taxon>Senna</taxon>
    </lineage>
</organism>
<comment type="caution">
    <text evidence="2">The sequence shown here is derived from an EMBL/GenBank/DDBJ whole genome shotgun (WGS) entry which is preliminary data.</text>
</comment>
<dbReference type="EMBL" id="JAAIUW010000013">
    <property type="protein sequence ID" value="KAF7801803.1"/>
    <property type="molecule type" value="Genomic_DNA"/>
</dbReference>
<name>A0A834SE07_9FABA</name>
<reference evidence="2" key="1">
    <citation type="submission" date="2020-09" db="EMBL/GenBank/DDBJ databases">
        <title>Genome-Enabled Discovery of Anthraquinone Biosynthesis in Senna tora.</title>
        <authorList>
            <person name="Kang S.-H."/>
            <person name="Pandey R.P."/>
            <person name="Lee C.-M."/>
            <person name="Sim J.-S."/>
            <person name="Jeong J.-T."/>
            <person name="Choi B.-S."/>
            <person name="Jung M."/>
            <person name="Ginzburg D."/>
            <person name="Zhao K."/>
            <person name="Won S.Y."/>
            <person name="Oh T.-J."/>
            <person name="Yu Y."/>
            <person name="Kim N.-H."/>
            <person name="Lee O.R."/>
            <person name="Lee T.-H."/>
            <person name="Bashyal P."/>
            <person name="Kim T.-S."/>
            <person name="Lee W.-H."/>
            <person name="Kawkins C."/>
            <person name="Kim C.-K."/>
            <person name="Kim J.S."/>
            <person name="Ahn B.O."/>
            <person name="Rhee S.Y."/>
            <person name="Sohng J.K."/>
        </authorList>
    </citation>
    <scope>NUCLEOTIDE SEQUENCE</scope>
    <source>
        <tissue evidence="2">Leaf</tissue>
    </source>
</reference>